<dbReference type="Gene3D" id="1.25.10.10">
    <property type="entry name" value="Leucine-rich Repeat Variant"/>
    <property type="match status" value="1"/>
</dbReference>
<keyword evidence="8" id="KW-1185">Reference proteome</keyword>
<evidence type="ECO:0000313" key="7">
    <source>
        <dbReference type="EMBL" id="NXW91459.1"/>
    </source>
</evidence>
<comment type="caution">
    <text evidence="7">The sequence shown here is derived from an EMBL/GenBank/DDBJ whole genome shotgun (WGS) entry which is preliminary data.</text>
</comment>
<keyword evidence="5" id="KW-0472">Membrane</keyword>
<feature type="domain" description="Clathrin/coatomer adaptor adaptin-like N-terminal" evidence="6">
    <location>
        <begin position="14"/>
        <end position="101"/>
    </location>
</feature>
<sequence length="104" mass="11969">RTSELIYEVLDESLRRADINHNITYAILFECVQTIYTIHPKSELLEKAAKCIGKFVLSPKINLKYLGKALTYVIQQDPNLALQHQMTIIECLDHPDSIIKREVS</sequence>
<dbReference type="PANTHER" id="PTHR22780">
    <property type="entry name" value="ADAPTIN, ALPHA/GAMMA/EPSILON"/>
    <property type="match status" value="1"/>
</dbReference>
<reference evidence="7 8" key="1">
    <citation type="submission" date="2020-02" db="EMBL/GenBank/DDBJ databases">
        <title>Bird 10,000 Genomes (B10K) Project - Family phase.</title>
        <authorList>
            <person name="Zhang G."/>
        </authorList>
    </citation>
    <scope>NUCLEOTIDE SEQUENCE [LARGE SCALE GENOMIC DNA]</scope>
    <source>
        <strain evidence="7">B10K-DU-006-06</strain>
    </source>
</reference>
<dbReference type="InterPro" id="IPR050840">
    <property type="entry name" value="Adaptor_Complx_Large_Subunit"/>
</dbReference>
<dbReference type="Pfam" id="PF01602">
    <property type="entry name" value="Adaptin_N"/>
    <property type="match status" value="1"/>
</dbReference>
<dbReference type="AlphaFoldDB" id="A0A7L4FY36"/>
<evidence type="ECO:0000256" key="4">
    <source>
        <dbReference type="ARBA" id="ARBA00022927"/>
    </source>
</evidence>
<dbReference type="InterPro" id="IPR002553">
    <property type="entry name" value="Clathrin/coatomer_adapt-like_N"/>
</dbReference>
<feature type="non-terminal residue" evidence="7">
    <location>
        <position position="104"/>
    </location>
</feature>
<feature type="non-terminal residue" evidence="7">
    <location>
        <position position="1"/>
    </location>
</feature>
<evidence type="ECO:0000256" key="5">
    <source>
        <dbReference type="ARBA" id="ARBA00023136"/>
    </source>
</evidence>
<gene>
    <name evidence="7" type="primary">Ap4e1_1</name>
    <name evidence="7" type="ORF">ALOBEC_R13861</name>
</gene>
<dbReference type="OrthoDB" id="29308at2759"/>
<evidence type="ECO:0000256" key="2">
    <source>
        <dbReference type="ARBA" id="ARBA00006613"/>
    </source>
</evidence>
<proteinExistence type="inferred from homology"/>
<dbReference type="InterPro" id="IPR016024">
    <property type="entry name" value="ARM-type_fold"/>
</dbReference>
<keyword evidence="3" id="KW-0813">Transport</keyword>
<dbReference type="GO" id="GO:0006886">
    <property type="term" value="P:intracellular protein transport"/>
    <property type="evidence" value="ECO:0007669"/>
    <property type="project" value="InterPro"/>
</dbReference>
<evidence type="ECO:0000313" key="8">
    <source>
        <dbReference type="Proteomes" id="UP000541332"/>
    </source>
</evidence>
<organism evidence="7 8">
    <name type="scientific">Pampusana beccarii</name>
    <name type="common">Western bronze ground-dove</name>
    <dbReference type="NCBI Taxonomy" id="2953425"/>
    <lineage>
        <taxon>Eukaryota</taxon>
        <taxon>Metazoa</taxon>
        <taxon>Chordata</taxon>
        <taxon>Craniata</taxon>
        <taxon>Vertebrata</taxon>
        <taxon>Euteleostomi</taxon>
        <taxon>Archelosauria</taxon>
        <taxon>Archosauria</taxon>
        <taxon>Dinosauria</taxon>
        <taxon>Saurischia</taxon>
        <taxon>Theropoda</taxon>
        <taxon>Coelurosauria</taxon>
        <taxon>Aves</taxon>
        <taxon>Neognathae</taxon>
        <taxon>Neoaves</taxon>
        <taxon>Columbimorphae</taxon>
        <taxon>Columbiformes</taxon>
        <taxon>Columbidae</taxon>
        <taxon>Pampusana</taxon>
    </lineage>
</organism>
<dbReference type="SUPFAM" id="SSF48371">
    <property type="entry name" value="ARM repeat"/>
    <property type="match status" value="1"/>
</dbReference>
<comment type="similarity">
    <text evidence="2">Belongs to the adaptor complexes large subunit family.</text>
</comment>
<protein>
    <submittedName>
        <fullName evidence="7">AP4E1 protein</fullName>
    </submittedName>
</protein>
<dbReference type="EMBL" id="VWYH01008019">
    <property type="protein sequence ID" value="NXW91459.1"/>
    <property type="molecule type" value="Genomic_DNA"/>
</dbReference>
<evidence type="ECO:0000259" key="6">
    <source>
        <dbReference type="Pfam" id="PF01602"/>
    </source>
</evidence>
<evidence type="ECO:0000256" key="1">
    <source>
        <dbReference type="ARBA" id="ARBA00004184"/>
    </source>
</evidence>
<accession>A0A7L4FY36</accession>
<dbReference type="Proteomes" id="UP000541332">
    <property type="component" value="Unassembled WGS sequence"/>
</dbReference>
<comment type="subcellular location">
    <subcellularLocation>
        <location evidence="1">Endomembrane system</location>
        <topology evidence="1">Peripheral membrane protein</topology>
    </subcellularLocation>
</comment>
<dbReference type="GO" id="GO:0030117">
    <property type="term" value="C:membrane coat"/>
    <property type="evidence" value="ECO:0007669"/>
    <property type="project" value="InterPro"/>
</dbReference>
<dbReference type="GO" id="GO:0012505">
    <property type="term" value="C:endomembrane system"/>
    <property type="evidence" value="ECO:0007669"/>
    <property type="project" value="UniProtKB-SubCell"/>
</dbReference>
<dbReference type="InterPro" id="IPR011989">
    <property type="entry name" value="ARM-like"/>
</dbReference>
<name>A0A7L4FY36_9COLU</name>
<keyword evidence="4" id="KW-0653">Protein transport</keyword>
<evidence type="ECO:0000256" key="3">
    <source>
        <dbReference type="ARBA" id="ARBA00022448"/>
    </source>
</evidence>
<dbReference type="GO" id="GO:0016192">
    <property type="term" value="P:vesicle-mediated transport"/>
    <property type="evidence" value="ECO:0007669"/>
    <property type="project" value="InterPro"/>
</dbReference>